<protein>
    <submittedName>
        <fullName evidence="2">Uncharacterized protein</fullName>
    </submittedName>
</protein>
<organism evidence="2 3">
    <name type="scientific">Sporosarcina contaminans</name>
    <dbReference type="NCBI Taxonomy" id="633403"/>
    <lineage>
        <taxon>Bacteria</taxon>
        <taxon>Bacillati</taxon>
        <taxon>Bacillota</taxon>
        <taxon>Bacilli</taxon>
        <taxon>Bacillales</taxon>
        <taxon>Caryophanaceae</taxon>
        <taxon>Sporosarcina</taxon>
    </lineage>
</organism>
<dbReference type="EMBL" id="JBHTLT010000113">
    <property type="protein sequence ID" value="MFD1206128.1"/>
    <property type="molecule type" value="Genomic_DNA"/>
</dbReference>
<feature type="region of interest" description="Disordered" evidence="1">
    <location>
        <begin position="38"/>
        <end position="73"/>
    </location>
</feature>
<accession>A0ABW3U031</accession>
<gene>
    <name evidence="2" type="ORF">ACFQ38_13600</name>
</gene>
<sequence length="204" mass="22937">MSKKVLIPLIILFTVIFLGVVGAIVNVINEPKTAAPKEKTPEVNAEEVYNSTNDESAVEGKNQARVETDETKTEADTTWDDLKEKDKIIGKSDKDFKAAVKDKPTKVRNDQTGKWRKTSIAESIDIEEYALSYQKEYMKDDEVHFIVNFTRNTTTWLNATGGLLAVEIREHVRGEEHDAKTLGSGMVLKSYIIYPDGDIQELDV</sequence>
<reference evidence="3" key="1">
    <citation type="journal article" date="2019" name="Int. J. Syst. Evol. Microbiol.">
        <title>The Global Catalogue of Microorganisms (GCM) 10K type strain sequencing project: providing services to taxonomists for standard genome sequencing and annotation.</title>
        <authorList>
            <consortium name="The Broad Institute Genomics Platform"/>
            <consortium name="The Broad Institute Genome Sequencing Center for Infectious Disease"/>
            <person name="Wu L."/>
            <person name="Ma J."/>
        </authorList>
    </citation>
    <scope>NUCLEOTIDE SEQUENCE [LARGE SCALE GENOMIC DNA]</scope>
    <source>
        <strain evidence="3">CCUG 53915</strain>
    </source>
</reference>
<proteinExistence type="predicted"/>
<evidence type="ECO:0000313" key="3">
    <source>
        <dbReference type="Proteomes" id="UP001597231"/>
    </source>
</evidence>
<evidence type="ECO:0000313" key="2">
    <source>
        <dbReference type="EMBL" id="MFD1206128.1"/>
    </source>
</evidence>
<comment type="caution">
    <text evidence="2">The sequence shown here is derived from an EMBL/GenBank/DDBJ whole genome shotgun (WGS) entry which is preliminary data.</text>
</comment>
<dbReference type="Proteomes" id="UP001597231">
    <property type="component" value="Unassembled WGS sequence"/>
</dbReference>
<name>A0ABW3U031_9BACL</name>
<keyword evidence="3" id="KW-1185">Reference proteome</keyword>
<dbReference type="RefSeq" id="WP_336824812.1">
    <property type="nucleotide sequence ID" value="NZ_JBHTLT010000113.1"/>
</dbReference>
<feature type="compositionally biased region" description="Basic and acidic residues" evidence="1">
    <location>
        <begin position="62"/>
        <end position="73"/>
    </location>
</feature>
<evidence type="ECO:0000256" key="1">
    <source>
        <dbReference type="SAM" id="MobiDB-lite"/>
    </source>
</evidence>